<dbReference type="PROSITE" id="PS51186">
    <property type="entry name" value="GNAT"/>
    <property type="match status" value="1"/>
</dbReference>
<dbReference type="EMBL" id="BAAAMJ010000018">
    <property type="protein sequence ID" value="GAA1911589.1"/>
    <property type="molecule type" value="Genomic_DNA"/>
</dbReference>
<protein>
    <recommendedName>
        <fullName evidence="1">N-acetyltransferase domain-containing protein</fullName>
    </recommendedName>
</protein>
<dbReference type="Gene3D" id="3.40.630.30">
    <property type="match status" value="1"/>
</dbReference>
<evidence type="ECO:0000259" key="1">
    <source>
        <dbReference type="PROSITE" id="PS51186"/>
    </source>
</evidence>
<evidence type="ECO:0000313" key="3">
    <source>
        <dbReference type="Proteomes" id="UP001501303"/>
    </source>
</evidence>
<dbReference type="PANTHER" id="PTHR43441:SF10">
    <property type="entry name" value="ACETYLTRANSFERASE"/>
    <property type="match status" value="1"/>
</dbReference>
<dbReference type="SUPFAM" id="SSF55729">
    <property type="entry name" value="Acyl-CoA N-acyltransferases (Nat)"/>
    <property type="match status" value="1"/>
</dbReference>
<proteinExistence type="predicted"/>
<dbReference type="InterPro" id="IPR051908">
    <property type="entry name" value="Ribosomal_N-acetyltransferase"/>
</dbReference>
<dbReference type="InterPro" id="IPR016181">
    <property type="entry name" value="Acyl_CoA_acyltransferase"/>
</dbReference>
<gene>
    <name evidence="2" type="ORF">GCM10009716_21950</name>
</gene>
<dbReference type="Proteomes" id="UP001501303">
    <property type="component" value="Unassembled WGS sequence"/>
</dbReference>
<sequence>MSARPGTASVRAVSGEMGTDTGLTLRPWAESDLEAVRDAFNEPLMLRQLPPSMRRTAVDDEMAGRWIADRRREREEDAGYSWAVTHGPVVVGCVAVGAVDRVHDTGWVSYWTVRAAQGRGVASSALRAAAGWAFGELGLFRLELGHRTDNRASCEVAGRAGFAVEGLQRAKLRYGGTRHDVELHSRLATDS</sequence>
<name>A0ABP5AE85_9ACTN</name>
<evidence type="ECO:0000313" key="2">
    <source>
        <dbReference type="EMBL" id="GAA1911589.1"/>
    </source>
</evidence>
<accession>A0ABP5AE85</accession>
<organism evidence="2 3">
    <name type="scientific">Streptomyces sodiiphilus</name>
    <dbReference type="NCBI Taxonomy" id="226217"/>
    <lineage>
        <taxon>Bacteria</taxon>
        <taxon>Bacillati</taxon>
        <taxon>Actinomycetota</taxon>
        <taxon>Actinomycetes</taxon>
        <taxon>Kitasatosporales</taxon>
        <taxon>Streptomycetaceae</taxon>
        <taxon>Streptomyces</taxon>
    </lineage>
</organism>
<comment type="caution">
    <text evidence="2">The sequence shown here is derived from an EMBL/GenBank/DDBJ whole genome shotgun (WGS) entry which is preliminary data.</text>
</comment>
<dbReference type="PANTHER" id="PTHR43441">
    <property type="entry name" value="RIBOSOMAL-PROTEIN-SERINE ACETYLTRANSFERASE"/>
    <property type="match status" value="1"/>
</dbReference>
<keyword evidence="3" id="KW-1185">Reference proteome</keyword>
<dbReference type="Pfam" id="PF13302">
    <property type="entry name" value="Acetyltransf_3"/>
    <property type="match status" value="1"/>
</dbReference>
<reference evidence="3" key="1">
    <citation type="journal article" date="2019" name="Int. J. Syst. Evol. Microbiol.">
        <title>The Global Catalogue of Microorganisms (GCM) 10K type strain sequencing project: providing services to taxonomists for standard genome sequencing and annotation.</title>
        <authorList>
            <consortium name="The Broad Institute Genomics Platform"/>
            <consortium name="The Broad Institute Genome Sequencing Center for Infectious Disease"/>
            <person name="Wu L."/>
            <person name="Ma J."/>
        </authorList>
    </citation>
    <scope>NUCLEOTIDE SEQUENCE [LARGE SCALE GENOMIC DNA]</scope>
    <source>
        <strain evidence="3">JCM 13581</strain>
    </source>
</reference>
<dbReference type="InterPro" id="IPR000182">
    <property type="entry name" value="GNAT_dom"/>
</dbReference>
<feature type="domain" description="N-acetyltransferase" evidence="1">
    <location>
        <begin position="23"/>
        <end position="188"/>
    </location>
</feature>